<dbReference type="InterPro" id="IPR050111">
    <property type="entry name" value="C-type_lectin/snaclec_domain"/>
</dbReference>
<dbReference type="InterPro" id="IPR016187">
    <property type="entry name" value="CTDL_fold"/>
</dbReference>
<feature type="domain" description="C-type lectin" evidence="2">
    <location>
        <begin position="408"/>
        <end position="501"/>
    </location>
</feature>
<sequence>MGIPWRLICVFGFFSCVSTDNECLKCSDLSGFTEIQGSCYAPIVAKANRGDAIKECQKLHPKATLGTIRSAAQNAAVHDLAVNKLRAQCSSFSGEVWKNQMWIGFWDDLKDAKLANTWENDVKSDYRNWAPGQPKDDSGEEKGTAMTIVSGGPDPDGSWYDLHSQESVICGALCEILCDNIGASSCFAHSKTIVAPTCSGIWGFTDVGGSCYAPIYVNGNQAEAKAQCKKLHPDADLASIRCDAENEGIWKLSQGSFKDRCATHDPTNKYLDQLIIGKSNGDWIDCTNTTYSNWNAGEPNNAGGNEPVSTLFITNESPQFPKGKWNDLADGKFCAAMCELLVGTTGNSCGLKPCPGTQTCAASSGSSSGSPTPAPKKKTCPIVAGQEYTYISGFTQDTGSTDWCINWFSRSTYVNSGGARPACQESGGEVLSIHSDKDNQLLQGYISTDVTMGGYLDNGGTWRWFDGSPWNYSNWAPGEPVWGPSNNLHYWFKIRKSDGKWVSIGHDYTSYYAICRVKPIES</sequence>
<protein>
    <submittedName>
        <fullName evidence="4">C-type lectin domain-containing protein</fullName>
    </submittedName>
</protein>
<dbReference type="AlphaFoldDB" id="A0AAF3EAC1"/>
<evidence type="ECO:0000259" key="2">
    <source>
        <dbReference type="PROSITE" id="PS50041"/>
    </source>
</evidence>
<dbReference type="Proteomes" id="UP000887575">
    <property type="component" value="Unassembled WGS sequence"/>
</dbReference>
<keyword evidence="3" id="KW-1185">Reference proteome</keyword>
<accession>A0AAF3EAC1</accession>
<organism evidence="3 4">
    <name type="scientific">Mesorhabditis belari</name>
    <dbReference type="NCBI Taxonomy" id="2138241"/>
    <lineage>
        <taxon>Eukaryota</taxon>
        <taxon>Metazoa</taxon>
        <taxon>Ecdysozoa</taxon>
        <taxon>Nematoda</taxon>
        <taxon>Chromadorea</taxon>
        <taxon>Rhabditida</taxon>
        <taxon>Rhabditina</taxon>
        <taxon>Rhabditomorpha</taxon>
        <taxon>Rhabditoidea</taxon>
        <taxon>Rhabditidae</taxon>
        <taxon>Mesorhabditinae</taxon>
        <taxon>Mesorhabditis</taxon>
    </lineage>
</organism>
<reference evidence="4" key="1">
    <citation type="submission" date="2024-02" db="UniProtKB">
        <authorList>
            <consortium name="WormBaseParasite"/>
        </authorList>
    </citation>
    <scope>IDENTIFICATION</scope>
</reference>
<dbReference type="WBParaSite" id="MBELARI_LOCUS10854">
    <property type="protein sequence ID" value="MBELARI_LOCUS10854"/>
    <property type="gene ID" value="MBELARI_LOCUS10854"/>
</dbReference>
<dbReference type="PROSITE" id="PS50041">
    <property type="entry name" value="C_TYPE_LECTIN_2"/>
    <property type="match status" value="3"/>
</dbReference>
<evidence type="ECO:0000256" key="1">
    <source>
        <dbReference type="SAM" id="SignalP"/>
    </source>
</evidence>
<dbReference type="SMART" id="SM00034">
    <property type="entry name" value="CLECT"/>
    <property type="match status" value="3"/>
</dbReference>
<dbReference type="InterPro" id="IPR001304">
    <property type="entry name" value="C-type_lectin-like"/>
</dbReference>
<dbReference type="CDD" id="cd00037">
    <property type="entry name" value="CLECT"/>
    <property type="match status" value="2"/>
</dbReference>
<feature type="domain" description="C-type lectin" evidence="2">
    <location>
        <begin position="35"/>
        <end position="161"/>
    </location>
</feature>
<evidence type="ECO:0000313" key="4">
    <source>
        <dbReference type="WBParaSite" id="MBELARI_LOCUS10854"/>
    </source>
</evidence>
<evidence type="ECO:0000313" key="3">
    <source>
        <dbReference type="Proteomes" id="UP000887575"/>
    </source>
</evidence>
<name>A0AAF3EAC1_9BILA</name>
<keyword evidence="1" id="KW-0732">Signal</keyword>
<dbReference type="SUPFAM" id="SSF56436">
    <property type="entry name" value="C-type lectin-like"/>
    <property type="match status" value="3"/>
</dbReference>
<feature type="domain" description="C-type lectin" evidence="2">
    <location>
        <begin position="207"/>
        <end position="339"/>
    </location>
</feature>
<dbReference type="Pfam" id="PF00059">
    <property type="entry name" value="Lectin_C"/>
    <property type="match status" value="1"/>
</dbReference>
<dbReference type="Gene3D" id="3.10.100.10">
    <property type="entry name" value="Mannose-Binding Protein A, subunit A"/>
    <property type="match status" value="3"/>
</dbReference>
<proteinExistence type="predicted"/>
<dbReference type="InterPro" id="IPR016186">
    <property type="entry name" value="C-type_lectin-like/link_sf"/>
</dbReference>
<feature type="signal peptide" evidence="1">
    <location>
        <begin position="1"/>
        <end position="19"/>
    </location>
</feature>
<feature type="chain" id="PRO_5042267084" evidence="1">
    <location>
        <begin position="20"/>
        <end position="522"/>
    </location>
</feature>
<dbReference type="PANTHER" id="PTHR22803">
    <property type="entry name" value="MANNOSE, PHOSPHOLIPASE, LECTIN RECEPTOR RELATED"/>
    <property type="match status" value="1"/>
</dbReference>